<dbReference type="PANTHER" id="PTHR43364">
    <property type="entry name" value="NADH-SPECIFIC METHYLGLYOXAL REDUCTASE-RELATED"/>
    <property type="match status" value="1"/>
</dbReference>
<dbReference type="InterPro" id="IPR023210">
    <property type="entry name" value="NADP_OxRdtase_dom"/>
</dbReference>
<dbReference type="PANTHER" id="PTHR43364:SF4">
    <property type="entry name" value="NAD(P)-LINKED OXIDOREDUCTASE SUPERFAMILY PROTEIN"/>
    <property type="match status" value="1"/>
</dbReference>
<dbReference type="EMBL" id="LT607409">
    <property type="protein sequence ID" value="SCF09443.1"/>
    <property type="molecule type" value="Genomic_DNA"/>
</dbReference>
<name>A0A1C4XM02_9ACTN</name>
<feature type="domain" description="NADP-dependent oxidoreductase" evidence="2">
    <location>
        <begin position="16"/>
        <end position="320"/>
    </location>
</feature>
<dbReference type="InterPro" id="IPR050523">
    <property type="entry name" value="AKR_Detox_Biosynth"/>
</dbReference>
<dbReference type="GO" id="GO:0005829">
    <property type="term" value="C:cytosol"/>
    <property type="evidence" value="ECO:0007669"/>
    <property type="project" value="UniProtKB-ARBA"/>
</dbReference>
<dbReference type="SUPFAM" id="SSF51430">
    <property type="entry name" value="NAD(P)-linked oxidoreductase"/>
    <property type="match status" value="1"/>
</dbReference>
<keyword evidence="4" id="KW-1185">Reference proteome</keyword>
<protein>
    <submittedName>
        <fullName evidence="3">Predicted oxidoreductase</fullName>
    </submittedName>
</protein>
<evidence type="ECO:0000256" key="1">
    <source>
        <dbReference type="ARBA" id="ARBA00023002"/>
    </source>
</evidence>
<dbReference type="FunFam" id="3.20.20.100:FF:000004">
    <property type="entry name" value="Oxidoreductase, aldo/keto reductase"/>
    <property type="match status" value="1"/>
</dbReference>
<evidence type="ECO:0000313" key="3">
    <source>
        <dbReference type="EMBL" id="SCF09443.1"/>
    </source>
</evidence>
<dbReference type="Gene3D" id="3.20.20.100">
    <property type="entry name" value="NADP-dependent oxidoreductase domain"/>
    <property type="match status" value="1"/>
</dbReference>
<accession>A0A1C4XM02</accession>
<sequence length="367" mass="39621">MNNYYLLGRSGLRVSRLSLGTMNFGVDGFHAAYGKTEAESEPIFRQYLESGGNFIDTADFYTAGESEKILGRLIDRAGVRERLVLTSKFTNTVDPSDPNASGNGRKHIMRAVEASLGRLGTDYIDLYLLHTWDRITPVEEVVHTLDDLVRSGKIRYAGLSDVPAWYAARAQSYAEAHGLAPLINLQLPYSLVNRGVEAEFVSMAQNVGMGLTAWSPIAGGLLTGKYRRSGDGLSGTGRLTTPNAGGREISPSDWQVIDALESVSAELGRSMAQVAINWVATQPAVASVIIGASSAEQVSSNFEALDFEIPADARRRLDEASAPKLDLPYMMFTPQYQSWVVSPGLSIGDKPAGYAPPVLNAAAQPTE</sequence>
<dbReference type="CDD" id="cd19080">
    <property type="entry name" value="AKR_AKR9A_9B"/>
    <property type="match status" value="1"/>
</dbReference>
<dbReference type="Pfam" id="PF00248">
    <property type="entry name" value="Aldo_ket_red"/>
    <property type="match status" value="1"/>
</dbReference>
<evidence type="ECO:0000259" key="2">
    <source>
        <dbReference type="Pfam" id="PF00248"/>
    </source>
</evidence>
<proteinExistence type="predicted"/>
<dbReference type="RefSeq" id="WP_088989067.1">
    <property type="nucleotide sequence ID" value="NZ_LT607409.1"/>
</dbReference>
<organism evidence="3 4">
    <name type="scientific">Micromonospora chokoriensis</name>
    <dbReference type="NCBI Taxonomy" id="356851"/>
    <lineage>
        <taxon>Bacteria</taxon>
        <taxon>Bacillati</taxon>
        <taxon>Actinomycetota</taxon>
        <taxon>Actinomycetes</taxon>
        <taxon>Micromonosporales</taxon>
        <taxon>Micromonosporaceae</taxon>
        <taxon>Micromonospora</taxon>
    </lineage>
</organism>
<keyword evidence="1" id="KW-0560">Oxidoreductase</keyword>
<reference evidence="4" key="1">
    <citation type="submission" date="2016-06" db="EMBL/GenBank/DDBJ databases">
        <authorList>
            <person name="Varghese N."/>
            <person name="Submissions Spin"/>
        </authorList>
    </citation>
    <scope>NUCLEOTIDE SEQUENCE [LARGE SCALE GENOMIC DNA]</scope>
    <source>
        <strain evidence="4">DSM 45160</strain>
    </source>
</reference>
<evidence type="ECO:0000313" key="4">
    <source>
        <dbReference type="Proteomes" id="UP000198224"/>
    </source>
</evidence>
<dbReference type="GO" id="GO:0016491">
    <property type="term" value="F:oxidoreductase activity"/>
    <property type="evidence" value="ECO:0007669"/>
    <property type="project" value="UniProtKB-KW"/>
</dbReference>
<dbReference type="InterPro" id="IPR036812">
    <property type="entry name" value="NAD(P)_OxRdtase_dom_sf"/>
</dbReference>
<dbReference type="Proteomes" id="UP000198224">
    <property type="component" value="Chromosome I"/>
</dbReference>
<dbReference type="AlphaFoldDB" id="A0A1C4XM02"/>
<gene>
    <name evidence="3" type="ORF">GA0070612_3746</name>
</gene>